<comment type="subcellular location">
    <subcellularLocation>
        <location evidence="1">Secreted</location>
    </subcellularLocation>
</comment>
<evidence type="ECO:0000256" key="3">
    <source>
        <dbReference type="ARBA" id="ARBA00022656"/>
    </source>
</evidence>
<dbReference type="SUPFAM" id="SSF57059">
    <property type="entry name" value="omega toxin-like"/>
    <property type="match status" value="1"/>
</dbReference>
<dbReference type="InterPro" id="IPR011696">
    <property type="entry name" value="Huwentoxin-1"/>
</dbReference>
<dbReference type="Pfam" id="PF07740">
    <property type="entry name" value="Toxin_12"/>
    <property type="match status" value="1"/>
</dbReference>
<evidence type="ECO:0000256" key="2">
    <source>
        <dbReference type="ARBA" id="ARBA00022525"/>
    </source>
</evidence>
<accession>M5B4R0</accession>
<keyword evidence="3" id="KW-0800">Toxin</keyword>
<dbReference type="EMBL" id="AB201005">
    <property type="protein sequence ID" value="BAN13501.1"/>
    <property type="molecule type" value="mRNA"/>
</dbReference>
<evidence type="ECO:0000256" key="4">
    <source>
        <dbReference type="ARBA" id="ARBA00023157"/>
    </source>
</evidence>
<evidence type="ECO:0000313" key="6">
    <source>
        <dbReference type="EMBL" id="BAN13501.1"/>
    </source>
</evidence>
<name>M5B4R0_GRARO</name>
<dbReference type="AlphaFoldDB" id="M5B4R0"/>
<keyword evidence="5" id="KW-0732">Signal</keyword>
<dbReference type="GO" id="GO:0008200">
    <property type="term" value="F:ion channel inhibitor activity"/>
    <property type="evidence" value="ECO:0007669"/>
    <property type="project" value="InterPro"/>
</dbReference>
<keyword evidence="4" id="KW-1015">Disulfide bond</keyword>
<dbReference type="GO" id="GO:0005576">
    <property type="term" value="C:extracellular region"/>
    <property type="evidence" value="ECO:0007669"/>
    <property type="project" value="UniProtKB-SubCell"/>
</dbReference>
<sequence>MKAQIFVVVLGLAALSVLCYGSEADESALHEEIIQLLAALDEVPKTQERECTKFWGWCKQDSECCEHLGCRSKWPYLCAWDGTFRK</sequence>
<protein>
    <submittedName>
        <fullName evidence="6">GTx1-7</fullName>
    </submittedName>
</protein>
<reference evidence="6" key="1">
    <citation type="submission" date="2005-01" db="EMBL/GenBank/DDBJ databases">
        <title>Grammostola spatulata venom gland cDNA.</title>
        <authorList>
            <person name="Kimura T."/>
            <person name="Kubo T."/>
        </authorList>
    </citation>
    <scope>NUCLEOTIDE SEQUENCE</scope>
    <source>
        <tissue evidence="6">Venom gland</tissue>
    </source>
</reference>
<keyword evidence="2" id="KW-0964">Secreted</keyword>
<dbReference type="GO" id="GO:0090729">
    <property type="term" value="F:toxin activity"/>
    <property type="evidence" value="ECO:0007669"/>
    <property type="project" value="UniProtKB-KW"/>
</dbReference>
<organism evidence="6">
    <name type="scientific">Grammostola rosea</name>
    <name type="common">Chilean rose tarantula</name>
    <name type="synonym">Grammostola spatulata</name>
    <dbReference type="NCBI Taxonomy" id="432528"/>
    <lineage>
        <taxon>Eukaryota</taxon>
        <taxon>Metazoa</taxon>
        <taxon>Ecdysozoa</taxon>
        <taxon>Arthropoda</taxon>
        <taxon>Chelicerata</taxon>
        <taxon>Arachnida</taxon>
        <taxon>Araneae</taxon>
        <taxon>Mygalomorphae</taxon>
        <taxon>Avicularoidea</taxon>
        <taxon>Theraphosidae</taxon>
        <taxon>Grammostola</taxon>
    </lineage>
</organism>
<feature type="signal peptide" evidence="5">
    <location>
        <begin position="1"/>
        <end position="24"/>
    </location>
</feature>
<proteinExistence type="evidence at transcript level"/>
<evidence type="ECO:0000256" key="5">
    <source>
        <dbReference type="SAM" id="SignalP"/>
    </source>
</evidence>
<dbReference type="ArachnoServer" id="AS001735">
    <property type="toxin name" value="U3-theraphotoxin-Gr1d"/>
</dbReference>
<evidence type="ECO:0000256" key="1">
    <source>
        <dbReference type="ARBA" id="ARBA00004613"/>
    </source>
</evidence>
<feature type="chain" id="PRO_5004063314" evidence="5">
    <location>
        <begin position="25"/>
        <end position="86"/>
    </location>
</feature>